<gene>
    <name evidence="1" type="ORF">QJS10_CPB20g00308</name>
</gene>
<comment type="caution">
    <text evidence="1">The sequence shown here is derived from an EMBL/GenBank/DDBJ whole genome shotgun (WGS) entry which is preliminary data.</text>
</comment>
<accession>A0AAV9CCI0</accession>
<reference evidence="1" key="1">
    <citation type="journal article" date="2023" name="Nat. Commun.">
        <title>Diploid and tetraploid genomes of Acorus and the evolution of monocots.</title>
        <authorList>
            <person name="Ma L."/>
            <person name="Liu K.W."/>
            <person name="Li Z."/>
            <person name="Hsiao Y.Y."/>
            <person name="Qi Y."/>
            <person name="Fu T."/>
            <person name="Tang G.D."/>
            <person name="Zhang D."/>
            <person name="Sun W.H."/>
            <person name="Liu D.K."/>
            <person name="Li Y."/>
            <person name="Chen G.Z."/>
            <person name="Liu X.D."/>
            <person name="Liao X.Y."/>
            <person name="Jiang Y.T."/>
            <person name="Yu X."/>
            <person name="Hao Y."/>
            <person name="Huang J."/>
            <person name="Zhao X.W."/>
            <person name="Ke S."/>
            <person name="Chen Y.Y."/>
            <person name="Wu W.L."/>
            <person name="Hsu J.L."/>
            <person name="Lin Y.F."/>
            <person name="Huang M.D."/>
            <person name="Li C.Y."/>
            <person name="Huang L."/>
            <person name="Wang Z.W."/>
            <person name="Zhao X."/>
            <person name="Zhong W.Y."/>
            <person name="Peng D.H."/>
            <person name="Ahmad S."/>
            <person name="Lan S."/>
            <person name="Zhang J.S."/>
            <person name="Tsai W.C."/>
            <person name="Van de Peer Y."/>
            <person name="Liu Z.J."/>
        </authorList>
    </citation>
    <scope>NUCLEOTIDE SEQUENCE</scope>
    <source>
        <strain evidence="1">CP</strain>
    </source>
</reference>
<organism evidence="1 2">
    <name type="scientific">Acorus calamus</name>
    <name type="common">Sweet flag</name>
    <dbReference type="NCBI Taxonomy" id="4465"/>
    <lineage>
        <taxon>Eukaryota</taxon>
        <taxon>Viridiplantae</taxon>
        <taxon>Streptophyta</taxon>
        <taxon>Embryophyta</taxon>
        <taxon>Tracheophyta</taxon>
        <taxon>Spermatophyta</taxon>
        <taxon>Magnoliopsida</taxon>
        <taxon>Liliopsida</taxon>
        <taxon>Acoraceae</taxon>
        <taxon>Acorus</taxon>
    </lineage>
</organism>
<dbReference type="AlphaFoldDB" id="A0AAV9CCI0"/>
<protein>
    <submittedName>
        <fullName evidence="1">Uncharacterized protein</fullName>
    </submittedName>
</protein>
<dbReference type="EMBL" id="JAUJYO010000020">
    <property type="protein sequence ID" value="KAK1286024.1"/>
    <property type="molecule type" value="Genomic_DNA"/>
</dbReference>
<dbReference type="Proteomes" id="UP001180020">
    <property type="component" value="Unassembled WGS sequence"/>
</dbReference>
<evidence type="ECO:0000313" key="2">
    <source>
        <dbReference type="Proteomes" id="UP001180020"/>
    </source>
</evidence>
<evidence type="ECO:0000313" key="1">
    <source>
        <dbReference type="EMBL" id="KAK1286024.1"/>
    </source>
</evidence>
<sequence>MVEILVDILSPTSTLHRNEIRANKIGELIMWKEGLGASVSSLLSLQNTMATTGNVPPKLPDIEKVQISSLAIKSRDFHEWMHKERVAHKELENVRDNHFCCLHIII</sequence>
<proteinExistence type="predicted"/>
<reference evidence="1" key="2">
    <citation type="submission" date="2023-06" db="EMBL/GenBank/DDBJ databases">
        <authorList>
            <person name="Ma L."/>
            <person name="Liu K.-W."/>
            <person name="Li Z."/>
            <person name="Hsiao Y.-Y."/>
            <person name="Qi Y."/>
            <person name="Fu T."/>
            <person name="Tang G."/>
            <person name="Zhang D."/>
            <person name="Sun W.-H."/>
            <person name="Liu D.-K."/>
            <person name="Li Y."/>
            <person name="Chen G.-Z."/>
            <person name="Liu X.-D."/>
            <person name="Liao X.-Y."/>
            <person name="Jiang Y.-T."/>
            <person name="Yu X."/>
            <person name="Hao Y."/>
            <person name="Huang J."/>
            <person name="Zhao X.-W."/>
            <person name="Ke S."/>
            <person name="Chen Y.-Y."/>
            <person name="Wu W.-L."/>
            <person name="Hsu J.-L."/>
            <person name="Lin Y.-F."/>
            <person name="Huang M.-D."/>
            <person name="Li C.-Y."/>
            <person name="Huang L."/>
            <person name="Wang Z.-W."/>
            <person name="Zhao X."/>
            <person name="Zhong W.-Y."/>
            <person name="Peng D.-H."/>
            <person name="Ahmad S."/>
            <person name="Lan S."/>
            <person name="Zhang J.-S."/>
            <person name="Tsai W.-C."/>
            <person name="Van De Peer Y."/>
            <person name="Liu Z.-J."/>
        </authorList>
    </citation>
    <scope>NUCLEOTIDE SEQUENCE</scope>
    <source>
        <strain evidence="1">CP</strain>
        <tissue evidence="1">Leaves</tissue>
    </source>
</reference>
<name>A0AAV9CCI0_ACOCL</name>
<keyword evidence="2" id="KW-1185">Reference proteome</keyword>